<feature type="region of interest" description="Disordered" evidence="1">
    <location>
        <begin position="1"/>
        <end position="189"/>
    </location>
</feature>
<feature type="compositionally biased region" description="Basic and acidic residues" evidence="1">
    <location>
        <begin position="1"/>
        <end position="11"/>
    </location>
</feature>
<accession>A0A6A7BQW1</accession>
<name>A0A6A7BQW1_9PEZI</name>
<feature type="compositionally biased region" description="Basic and acidic residues" evidence="1">
    <location>
        <begin position="141"/>
        <end position="152"/>
    </location>
</feature>
<dbReference type="EMBL" id="MU006041">
    <property type="protein sequence ID" value="KAF2857492.1"/>
    <property type="molecule type" value="Genomic_DNA"/>
</dbReference>
<evidence type="ECO:0000256" key="1">
    <source>
        <dbReference type="SAM" id="MobiDB-lite"/>
    </source>
</evidence>
<protein>
    <submittedName>
        <fullName evidence="2">Uncharacterized protein</fullName>
    </submittedName>
</protein>
<keyword evidence="3" id="KW-1185">Reference proteome</keyword>
<dbReference type="Proteomes" id="UP000799421">
    <property type="component" value="Unassembled WGS sequence"/>
</dbReference>
<dbReference type="AlphaFoldDB" id="A0A6A7BQW1"/>
<dbReference type="OrthoDB" id="5425130at2759"/>
<reference evidence="2" key="1">
    <citation type="journal article" date="2020" name="Stud. Mycol.">
        <title>101 Dothideomycetes genomes: a test case for predicting lifestyles and emergence of pathogens.</title>
        <authorList>
            <person name="Haridas S."/>
            <person name="Albert R."/>
            <person name="Binder M."/>
            <person name="Bloem J."/>
            <person name="Labutti K."/>
            <person name="Salamov A."/>
            <person name="Andreopoulos B."/>
            <person name="Baker S."/>
            <person name="Barry K."/>
            <person name="Bills G."/>
            <person name="Bluhm B."/>
            <person name="Cannon C."/>
            <person name="Castanera R."/>
            <person name="Culley D."/>
            <person name="Daum C."/>
            <person name="Ezra D."/>
            <person name="Gonzalez J."/>
            <person name="Henrissat B."/>
            <person name="Kuo A."/>
            <person name="Liang C."/>
            <person name="Lipzen A."/>
            <person name="Lutzoni F."/>
            <person name="Magnuson J."/>
            <person name="Mondo S."/>
            <person name="Nolan M."/>
            <person name="Ohm R."/>
            <person name="Pangilinan J."/>
            <person name="Park H.-J."/>
            <person name="Ramirez L."/>
            <person name="Alfaro M."/>
            <person name="Sun H."/>
            <person name="Tritt A."/>
            <person name="Yoshinaga Y."/>
            <person name="Zwiers L.-H."/>
            <person name="Turgeon B."/>
            <person name="Goodwin S."/>
            <person name="Spatafora J."/>
            <person name="Crous P."/>
            <person name="Grigoriev I."/>
        </authorList>
    </citation>
    <scope>NUCLEOTIDE SEQUENCE</scope>
    <source>
        <strain evidence="2">CBS 480.64</strain>
    </source>
</reference>
<gene>
    <name evidence="2" type="ORF">K470DRAFT_260782</name>
</gene>
<organism evidence="2 3">
    <name type="scientific">Piedraia hortae CBS 480.64</name>
    <dbReference type="NCBI Taxonomy" id="1314780"/>
    <lineage>
        <taxon>Eukaryota</taxon>
        <taxon>Fungi</taxon>
        <taxon>Dikarya</taxon>
        <taxon>Ascomycota</taxon>
        <taxon>Pezizomycotina</taxon>
        <taxon>Dothideomycetes</taxon>
        <taxon>Dothideomycetidae</taxon>
        <taxon>Capnodiales</taxon>
        <taxon>Piedraiaceae</taxon>
        <taxon>Piedraia</taxon>
    </lineage>
</organism>
<feature type="compositionally biased region" description="Low complexity" evidence="1">
    <location>
        <begin position="154"/>
        <end position="170"/>
    </location>
</feature>
<evidence type="ECO:0000313" key="3">
    <source>
        <dbReference type="Proteomes" id="UP000799421"/>
    </source>
</evidence>
<sequence>MGSGNSKRDGDAAPLKQLMRRFKGGRNKPEVQTSVPRKIEKPADSPLDAVVSEAQASAKLPTPPPSGRAAAVVPSVFGDNRGSSRHSAVPPPKRGSSPVPSTPAESSESADTQLSKPNSSEEAIPPIHSPAITTLVLLPDEGPRDYGLEKKSSRSPSPSKEAPSTATSDPSSPPPKANPQAARVNDPLRSRLTGRELFYDALCRFKATYAPEGEARPDTSASALSGQVPAHSLGERWEKPFKPNYFAYSPALDRVQLTCQTDHKKLWTNSNKSCPIECAVCHADDPGKYHTCANCYLRICTNCRSELNRGGVAWLRGRLRRLLKDMPEEKKKNLYLHDKRGIEWL</sequence>
<proteinExistence type="predicted"/>
<evidence type="ECO:0000313" key="2">
    <source>
        <dbReference type="EMBL" id="KAF2857492.1"/>
    </source>
</evidence>
<feature type="compositionally biased region" description="Polar residues" evidence="1">
    <location>
        <begin position="103"/>
        <end position="121"/>
    </location>
</feature>